<keyword evidence="5" id="KW-0997">Cell inner membrane</keyword>
<proteinExistence type="inferred from homology"/>
<evidence type="ECO:0000256" key="1">
    <source>
        <dbReference type="ARBA" id="ARBA00022475"/>
    </source>
</evidence>
<dbReference type="Proteomes" id="UP000001494">
    <property type="component" value="Chromosome"/>
</dbReference>
<dbReference type="PANTHER" id="PTHR36917">
    <property type="entry name" value="INTRACELLULAR SEPTATION PROTEIN A-RELATED"/>
    <property type="match status" value="1"/>
</dbReference>
<dbReference type="Pfam" id="PF04279">
    <property type="entry name" value="IspA"/>
    <property type="match status" value="1"/>
</dbReference>
<evidence type="ECO:0000256" key="4">
    <source>
        <dbReference type="ARBA" id="ARBA00023136"/>
    </source>
</evidence>
<evidence type="ECO:0000256" key="2">
    <source>
        <dbReference type="ARBA" id="ARBA00022692"/>
    </source>
</evidence>
<accession>A0A0H3FWD4</accession>
<dbReference type="GeneID" id="79903762"/>
<feature type="transmembrane region" description="Helical" evidence="5">
    <location>
        <begin position="135"/>
        <end position="152"/>
    </location>
</feature>
<gene>
    <name evidence="5" type="primary">yciB</name>
    <name evidence="6" type="ordered locus">Zmob_0213</name>
</gene>
<evidence type="ECO:0000256" key="5">
    <source>
        <dbReference type="HAMAP-Rule" id="MF_00189"/>
    </source>
</evidence>
<dbReference type="RefSeq" id="WP_011240942.1">
    <property type="nucleotide sequence ID" value="NC_017262.1"/>
</dbReference>
<keyword evidence="4 5" id="KW-0472">Membrane</keyword>
<comment type="similarity">
    <text evidence="5">Belongs to the YciB family.</text>
</comment>
<keyword evidence="2 5" id="KW-0812">Transmembrane</keyword>
<dbReference type="PANTHER" id="PTHR36917:SF1">
    <property type="entry name" value="INNER MEMBRANE-SPANNING PROTEIN YCIB"/>
    <property type="match status" value="1"/>
</dbReference>
<name>A0A0H3FWD4_ZYMMA</name>
<dbReference type="HAMAP" id="MF_00189">
    <property type="entry name" value="YciB"/>
    <property type="match status" value="1"/>
</dbReference>
<evidence type="ECO:0000256" key="3">
    <source>
        <dbReference type="ARBA" id="ARBA00022989"/>
    </source>
</evidence>
<dbReference type="NCBIfam" id="TIGR00997">
    <property type="entry name" value="ispZ"/>
    <property type="match status" value="1"/>
</dbReference>
<feature type="transmembrane region" description="Helical" evidence="5">
    <location>
        <begin position="164"/>
        <end position="183"/>
    </location>
</feature>
<reference evidence="6 7" key="1">
    <citation type="journal article" date="2011" name="J. Bacteriol.">
        <title>Genome sequence of the ethanol-producing Zymomonas mobilis subsp. mobilis lectotype strain ATCC 10988.</title>
        <authorList>
            <person name="Pappas K.M."/>
            <person name="Kouvelis V.N."/>
            <person name="Saunders E."/>
            <person name="Brettin T.S."/>
            <person name="Bruce D."/>
            <person name="Detter C."/>
            <person name="Balakireva M."/>
            <person name="Han C.S."/>
            <person name="Savvakis G."/>
            <person name="Kyrpides N.C."/>
            <person name="Typas M.A."/>
        </authorList>
    </citation>
    <scope>NUCLEOTIDE SEQUENCE [LARGE SCALE GENOMIC DNA]</scope>
    <source>
        <strain evidence="7">ATCC 10988 / DSM 424 / CCUG 17860 / LMG 404 / NCIMB 8938 / NRRL B-806 / ZM1</strain>
    </source>
</reference>
<keyword evidence="3 5" id="KW-1133">Transmembrane helix</keyword>
<dbReference type="EMBL" id="CP002850">
    <property type="protein sequence ID" value="AEH62065.1"/>
    <property type="molecule type" value="Genomic_DNA"/>
</dbReference>
<dbReference type="KEGG" id="zmm:Zmob_0213"/>
<feature type="transmembrane region" description="Helical" evidence="5">
    <location>
        <begin position="41"/>
        <end position="58"/>
    </location>
</feature>
<comment type="function">
    <text evidence="5">Plays a role in cell envelope biogenesis, maintenance of cell envelope integrity and membrane homeostasis.</text>
</comment>
<dbReference type="AlphaFoldDB" id="A0A0H3FWD4"/>
<sequence>MEKQTDHSSRKTSSSSPSFVKMAIDYAPLVIFFLAYKMTGFFIGTIAFMVSMIVAIGVSRYKLGRVSPTLWLSFVLIMFFGGLTLWFHDQRFIQLKPTIIYSFFAVMLLGGRLLNKPMLKYIMEDAFDGVTEKGWLILSFNWGCFFLVMALLNEYLRTHFSFDVWLTLKIWGAMILSAVFGFANMPVLIKNGLNTGNGKN</sequence>
<dbReference type="GO" id="GO:0005886">
    <property type="term" value="C:plasma membrane"/>
    <property type="evidence" value="ECO:0007669"/>
    <property type="project" value="UniProtKB-SubCell"/>
</dbReference>
<evidence type="ECO:0000313" key="7">
    <source>
        <dbReference type="Proteomes" id="UP000001494"/>
    </source>
</evidence>
<keyword evidence="1 5" id="KW-1003">Cell membrane</keyword>
<feature type="transmembrane region" description="Helical" evidence="5">
    <location>
        <begin position="18"/>
        <end position="35"/>
    </location>
</feature>
<dbReference type="OrthoDB" id="9788219at2"/>
<protein>
    <recommendedName>
        <fullName evidence="5">Inner membrane-spanning protein YciB</fullName>
    </recommendedName>
</protein>
<evidence type="ECO:0000313" key="6">
    <source>
        <dbReference type="EMBL" id="AEH62065.1"/>
    </source>
</evidence>
<comment type="subcellular location">
    <subcellularLocation>
        <location evidence="5">Cell inner membrane</location>
        <topology evidence="5">Multi-pass membrane protein</topology>
    </subcellularLocation>
</comment>
<feature type="transmembrane region" description="Helical" evidence="5">
    <location>
        <begin position="70"/>
        <end position="87"/>
    </location>
</feature>
<feature type="transmembrane region" description="Helical" evidence="5">
    <location>
        <begin position="99"/>
        <end position="115"/>
    </location>
</feature>
<dbReference type="HOGENOM" id="CLU_089554_1_1_5"/>
<dbReference type="InterPro" id="IPR006008">
    <property type="entry name" value="YciB"/>
</dbReference>
<organism evidence="6 7">
    <name type="scientific">Zymomonas mobilis subsp. mobilis (strain ATCC 10988 / DSM 424 / LMG 404 / NCIMB 8938 / NRRL B-806 / ZM1)</name>
    <dbReference type="NCBI Taxonomy" id="555217"/>
    <lineage>
        <taxon>Bacteria</taxon>
        <taxon>Pseudomonadati</taxon>
        <taxon>Pseudomonadota</taxon>
        <taxon>Alphaproteobacteria</taxon>
        <taxon>Sphingomonadales</taxon>
        <taxon>Zymomonadaceae</taxon>
        <taxon>Zymomonas</taxon>
    </lineage>
</organism>
<dbReference type="eggNOG" id="COG2917">
    <property type="taxonomic scope" value="Bacteria"/>
</dbReference>